<dbReference type="GO" id="GO:0007017">
    <property type="term" value="P:microtubule-based process"/>
    <property type="evidence" value="ECO:0007669"/>
    <property type="project" value="InterPro"/>
</dbReference>
<evidence type="ECO:0000313" key="7">
    <source>
        <dbReference type="WBParaSite" id="EEL_0000879501-mRNA-1"/>
    </source>
</evidence>
<sequence>MGPYNATFSVQQLAKNIDATYCIDNGILHIIALHTLRANHGDFNYLISMTIFGITSFLRFPGKMDSDLRKLVGSMVTSPRLHSLTSSFVSRLLAIAFIIILALERAIICELLSPTKLSFPQCKRTISVRVNELPPVILLWTLFGCSSHILGAISHADKRQQPPFTPTPNISKPCFSEFARAATVSTAFFVNTTVIRKAFARVGTFHSHVSVQSLPTLLHVRKLENTESQMAGNYEGLILEYASHEKIELDQE</sequence>
<dbReference type="PANTHER" id="PTHR11588">
    <property type="entry name" value="TUBULIN"/>
    <property type="match status" value="1"/>
</dbReference>
<evidence type="ECO:0000256" key="5">
    <source>
        <dbReference type="SAM" id="Phobius"/>
    </source>
</evidence>
<feature type="transmembrane region" description="Helical" evidence="5">
    <location>
        <begin position="43"/>
        <end position="60"/>
    </location>
</feature>
<keyword evidence="2" id="KW-0493">Microtubule</keyword>
<evidence type="ECO:0000256" key="4">
    <source>
        <dbReference type="ARBA" id="ARBA00023134"/>
    </source>
</evidence>
<keyword evidence="5" id="KW-1133">Transmembrane helix</keyword>
<evidence type="ECO:0000256" key="2">
    <source>
        <dbReference type="ARBA" id="ARBA00022701"/>
    </source>
</evidence>
<dbReference type="GO" id="GO:0005525">
    <property type="term" value="F:GTP binding"/>
    <property type="evidence" value="ECO:0007669"/>
    <property type="project" value="UniProtKB-KW"/>
</dbReference>
<evidence type="ECO:0000256" key="1">
    <source>
        <dbReference type="ARBA" id="ARBA00009636"/>
    </source>
</evidence>
<reference evidence="7" key="1">
    <citation type="submission" date="2017-02" db="UniProtKB">
        <authorList>
            <consortium name="WormBaseParasite"/>
        </authorList>
    </citation>
    <scope>IDENTIFICATION</scope>
</reference>
<keyword evidence="6" id="KW-1185">Reference proteome</keyword>
<dbReference type="InterPro" id="IPR000217">
    <property type="entry name" value="Tubulin"/>
</dbReference>
<keyword evidence="5" id="KW-0812">Transmembrane</keyword>
<dbReference type="Proteomes" id="UP000050640">
    <property type="component" value="Unplaced"/>
</dbReference>
<keyword evidence="3" id="KW-0547">Nucleotide-binding</keyword>
<name>A0A0R3S269_9BILA</name>
<organism evidence="6 7">
    <name type="scientific">Elaeophora elaphi</name>
    <dbReference type="NCBI Taxonomy" id="1147741"/>
    <lineage>
        <taxon>Eukaryota</taxon>
        <taxon>Metazoa</taxon>
        <taxon>Ecdysozoa</taxon>
        <taxon>Nematoda</taxon>
        <taxon>Chromadorea</taxon>
        <taxon>Rhabditida</taxon>
        <taxon>Spirurina</taxon>
        <taxon>Spiruromorpha</taxon>
        <taxon>Filarioidea</taxon>
        <taxon>Onchocercidae</taxon>
        <taxon>Elaeophora</taxon>
    </lineage>
</organism>
<protein>
    <submittedName>
        <fullName evidence="7">7TM_GPCR_Srx domain-containing protein</fullName>
    </submittedName>
</protein>
<evidence type="ECO:0000256" key="3">
    <source>
        <dbReference type="ARBA" id="ARBA00022741"/>
    </source>
</evidence>
<accession>A0A0R3S269</accession>
<dbReference type="SUPFAM" id="SSF52490">
    <property type="entry name" value="Tubulin nucleotide-binding domain-like"/>
    <property type="match status" value="1"/>
</dbReference>
<dbReference type="WBParaSite" id="EEL_0000879501-mRNA-1">
    <property type="protein sequence ID" value="EEL_0000879501-mRNA-1"/>
    <property type="gene ID" value="EEL_0000879501"/>
</dbReference>
<comment type="similarity">
    <text evidence="1">Belongs to the tubulin family.</text>
</comment>
<keyword evidence="5" id="KW-0472">Membrane</keyword>
<dbReference type="GO" id="GO:0005874">
    <property type="term" value="C:microtubule"/>
    <property type="evidence" value="ECO:0007669"/>
    <property type="project" value="UniProtKB-KW"/>
</dbReference>
<dbReference type="STRING" id="1147741.A0A0R3S269"/>
<feature type="transmembrane region" description="Helical" evidence="5">
    <location>
        <begin position="81"/>
        <end position="103"/>
    </location>
</feature>
<evidence type="ECO:0000313" key="6">
    <source>
        <dbReference type="Proteomes" id="UP000050640"/>
    </source>
</evidence>
<dbReference type="Gene3D" id="3.40.50.1440">
    <property type="entry name" value="Tubulin/FtsZ, GTPase domain"/>
    <property type="match status" value="1"/>
</dbReference>
<dbReference type="InterPro" id="IPR036525">
    <property type="entry name" value="Tubulin/FtsZ_GTPase_sf"/>
</dbReference>
<dbReference type="AlphaFoldDB" id="A0A0R3S269"/>
<keyword evidence="4" id="KW-0342">GTP-binding</keyword>
<proteinExistence type="inferred from homology"/>